<dbReference type="EMBL" id="JARQBJ010000003">
    <property type="protein sequence ID" value="MDT2810354.1"/>
    <property type="molecule type" value="Genomic_DNA"/>
</dbReference>
<keyword evidence="3" id="KW-0813">Transport</keyword>
<evidence type="ECO:0000313" key="12">
    <source>
        <dbReference type="EMBL" id="MDT2810354.1"/>
    </source>
</evidence>
<dbReference type="PROSITE" id="PS00194">
    <property type="entry name" value="THIOREDOXIN_1"/>
    <property type="match status" value="1"/>
</dbReference>
<evidence type="ECO:0000256" key="4">
    <source>
        <dbReference type="ARBA" id="ARBA00022982"/>
    </source>
</evidence>
<dbReference type="InterPro" id="IPR017937">
    <property type="entry name" value="Thioredoxin_CS"/>
</dbReference>
<feature type="disulfide bond" description="Redox-active" evidence="10">
    <location>
        <begin position="27"/>
        <end position="30"/>
    </location>
</feature>
<comment type="caution">
    <text evidence="12">The sequence shown here is derived from an EMBL/GenBank/DDBJ whole genome shotgun (WGS) entry which is preliminary data.</text>
</comment>
<evidence type="ECO:0000256" key="8">
    <source>
        <dbReference type="PIRNR" id="PIRNR000077"/>
    </source>
</evidence>
<keyword evidence="6 10" id="KW-0676">Redox-active center</keyword>
<dbReference type="AlphaFoldDB" id="A0AAW8U0P8"/>
<proteinExistence type="inferred from homology"/>
<name>A0AAW8U0P8_9ENTE</name>
<dbReference type="CDD" id="cd02947">
    <property type="entry name" value="TRX_family"/>
    <property type="match status" value="1"/>
</dbReference>
<evidence type="ECO:0000256" key="2">
    <source>
        <dbReference type="ARBA" id="ARBA00020570"/>
    </source>
</evidence>
<dbReference type="SUPFAM" id="SSF52833">
    <property type="entry name" value="Thioredoxin-like"/>
    <property type="match status" value="1"/>
</dbReference>
<evidence type="ECO:0000256" key="5">
    <source>
        <dbReference type="ARBA" id="ARBA00023157"/>
    </source>
</evidence>
<evidence type="ECO:0000256" key="3">
    <source>
        <dbReference type="ARBA" id="ARBA00022448"/>
    </source>
</evidence>
<evidence type="ECO:0000256" key="9">
    <source>
        <dbReference type="PIRSR" id="PIRSR000077-1"/>
    </source>
</evidence>
<reference evidence="12" key="1">
    <citation type="submission" date="2023-03" db="EMBL/GenBank/DDBJ databases">
        <authorList>
            <person name="Shen W."/>
            <person name="Cai J."/>
        </authorList>
    </citation>
    <scope>NUCLEOTIDE SEQUENCE</scope>
    <source>
        <strain evidence="12">B226-2</strain>
    </source>
</reference>
<dbReference type="RefSeq" id="WP_010754683.1">
    <property type="nucleotide sequence ID" value="NZ_CABJBY010000001.1"/>
</dbReference>
<dbReference type="PRINTS" id="PR00421">
    <property type="entry name" value="THIOREDOXIN"/>
</dbReference>
<dbReference type="PIRSF" id="PIRSF000077">
    <property type="entry name" value="Thioredoxin"/>
    <property type="match status" value="1"/>
</dbReference>
<dbReference type="InterPro" id="IPR013766">
    <property type="entry name" value="Thioredoxin_domain"/>
</dbReference>
<evidence type="ECO:0000313" key="13">
    <source>
        <dbReference type="Proteomes" id="UP001256711"/>
    </source>
</evidence>
<evidence type="ECO:0000256" key="7">
    <source>
        <dbReference type="NCBIfam" id="TIGR01068"/>
    </source>
</evidence>
<protein>
    <recommendedName>
        <fullName evidence="2 7">Thioredoxin</fullName>
    </recommendedName>
</protein>
<dbReference type="Gene3D" id="3.40.30.10">
    <property type="entry name" value="Glutaredoxin"/>
    <property type="match status" value="1"/>
</dbReference>
<feature type="active site" description="Nucleophile" evidence="9">
    <location>
        <position position="27"/>
    </location>
</feature>
<dbReference type="Proteomes" id="UP001256711">
    <property type="component" value="Unassembled WGS sequence"/>
</dbReference>
<dbReference type="InterPro" id="IPR005746">
    <property type="entry name" value="Thioredoxin"/>
</dbReference>
<evidence type="ECO:0000256" key="6">
    <source>
        <dbReference type="ARBA" id="ARBA00023284"/>
    </source>
</evidence>
<sequence length="103" mass="11752">MENLTTQTFDSKISSGLHLVDFWAEWCGPCRMQGPILEELSRELGPNEGQISKVNVDENSDLAVRYGIQSIPTMLIFRDGRVVDRLVGVRMKEDLKKELHSYL</sequence>
<keyword evidence="5 10" id="KW-1015">Disulfide bond</keyword>
<feature type="site" description="Deprotonates C-terminal active site Cys" evidence="9">
    <location>
        <position position="21"/>
    </location>
</feature>
<feature type="domain" description="Thioredoxin" evidence="11">
    <location>
        <begin position="1"/>
        <end position="103"/>
    </location>
</feature>
<dbReference type="InterPro" id="IPR036249">
    <property type="entry name" value="Thioredoxin-like_sf"/>
</dbReference>
<dbReference type="PANTHER" id="PTHR45663">
    <property type="entry name" value="GEO12009P1"/>
    <property type="match status" value="1"/>
</dbReference>
<dbReference type="PANTHER" id="PTHR45663:SF11">
    <property type="entry name" value="GEO12009P1"/>
    <property type="match status" value="1"/>
</dbReference>
<dbReference type="FunFam" id="3.40.30.10:FF:000001">
    <property type="entry name" value="Thioredoxin"/>
    <property type="match status" value="1"/>
</dbReference>
<feature type="active site" description="Nucleophile" evidence="9">
    <location>
        <position position="30"/>
    </location>
</feature>
<evidence type="ECO:0000256" key="1">
    <source>
        <dbReference type="ARBA" id="ARBA00008987"/>
    </source>
</evidence>
<gene>
    <name evidence="12" type="primary">trxA</name>
    <name evidence="12" type="ORF">P7H43_07650</name>
</gene>
<dbReference type="GeneID" id="78364731"/>
<feature type="site" description="Contributes to redox potential value" evidence="9">
    <location>
        <position position="28"/>
    </location>
</feature>
<dbReference type="GO" id="GO:0005829">
    <property type="term" value="C:cytosol"/>
    <property type="evidence" value="ECO:0007669"/>
    <property type="project" value="TreeGrafter"/>
</dbReference>
<dbReference type="GO" id="GO:0045454">
    <property type="term" value="P:cell redox homeostasis"/>
    <property type="evidence" value="ECO:0007669"/>
    <property type="project" value="TreeGrafter"/>
</dbReference>
<evidence type="ECO:0000259" key="11">
    <source>
        <dbReference type="PROSITE" id="PS51352"/>
    </source>
</evidence>
<feature type="site" description="Contributes to redox potential value" evidence="9">
    <location>
        <position position="29"/>
    </location>
</feature>
<dbReference type="NCBIfam" id="TIGR01068">
    <property type="entry name" value="thioredoxin"/>
    <property type="match status" value="1"/>
</dbReference>
<keyword evidence="4" id="KW-0249">Electron transport</keyword>
<organism evidence="12 13">
    <name type="scientific">Enterococcus asini</name>
    <dbReference type="NCBI Taxonomy" id="57732"/>
    <lineage>
        <taxon>Bacteria</taxon>
        <taxon>Bacillati</taxon>
        <taxon>Bacillota</taxon>
        <taxon>Bacilli</taxon>
        <taxon>Lactobacillales</taxon>
        <taxon>Enterococcaceae</taxon>
        <taxon>Enterococcus</taxon>
    </lineage>
</organism>
<dbReference type="PROSITE" id="PS51352">
    <property type="entry name" value="THIOREDOXIN_2"/>
    <property type="match status" value="1"/>
</dbReference>
<comment type="similarity">
    <text evidence="1 8">Belongs to the thioredoxin family.</text>
</comment>
<evidence type="ECO:0000256" key="10">
    <source>
        <dbReference type="PIRSR" id="PIRSR000077-4"/>
    </source>
</evidence>
<accession>A0AAW8U0P8</accession>
<dbReference type="Pfam" id="PF00085">
    <property type="entry name" value="Thioredoxin"/>
    <property type="match status" value="1"/>
</dbReference>
<dbReference type="GO" id="GO:0015035">
    <property type="term" value="F:protein-disulfide reductase activity"/>
    <property type="evidence" value="ECO:0007669"/>
    <property type="project" value="UniProtKB-UniRule"/>
</dbReference>